<feature type="compositionally biased region" description="Low complexity" evidence="1">
    <location>
        <begin position="126"/>
        <end position="136"/>
    </location>
</feature>
<keyword evidence="3" id="KW-1185">Reference proteome</keyword>
<evidence type="ECO:0000256" key="1">
    <source>
        <dbReference type="SAM" id="MobiDB-lite"/>
    </source>
</evidence>
<proteinExistence type="predicted"/>
<evidence type="ECO:0000313" key="3">
    <source>
        <dbReference type="Proteomes" id="UP000286045"/>
    </source>
</evidence>
<feature type="region of interest" description="Disordered" evidence="1">
    <location>
        <begin position="114"/>
        <end position="158"/>
    </location>
</feature>
<feature type="compositionally biased region" description="Low complexity" evidence="1">
    <location>
        <begin position="144"/>
        <end position="154"/>
    </location>
</feature>
<gene>
    <name evidence="2" type="ORF">EKO27_g6203</name>
</gene>
<dbReference type="Proteomes" id="UP000286045">
    <property type="component" value="Unassembled WGS sequence"/>
</dbReference>
<feature type="compositionally biased region" description="Polar residues" evidence="1">
    <location>
        <begin position="55"/>
        <end position="72"/>
    </location>
</feature>
<feature type="compositionally biased region" description="Polar residues" evidence="1">
    <location>
        <begin position="31"/>
        <end position="44"/>
    </location>
</feature>
<dbReference type="AlphaFoldDB" id="A0A439D3G2"/>
<sequence>MDTSTANSALKASHTYSNLPMPTAEYKTRSSKPSATAAHTTTRALSGRNVENIPPSVSTTSVATKKQSTYRSPTPRLVPNPSPCKKKAKSRLSISKSRPFNVLSNFTASLSRTSLGQLTSSDSRRTSTSSKSTVRRGPTPYMNSQSASSTSSQALPTPAIEAPNSRQIHTAQSSAYWAGRFMALQDRFQSETLVPENLTTLVHAHAVRSLLPVTQPSLASSATTGCILPAARPKPARPAAESTSPRKRQQKPEAKAAPTVPRSTTTVARARVRDAAALLVDEDNRCRRIFLHLDALCTTSEARLSLQQWQQAYARRMGKEHLFTMQRKTRELTWVGRLLIGTGGGHSKKGSLGL</sequence>
<protein>
    <submittedName>
        <fullName evidence="2">Uncharacterized protein</fullName>
    </submittedName>
</protein>
<name>A0A439D3G2_9PEZI</name>
<feature type="compositionally biased region" description="Low complexity" evidence="1">
    <location>
        <begin position="229"/>
        <end position="240"/>
    </location>
</feature>
<feature type="compositionally biased region" description="Low complexity" evidence="1">
    <location>
        <begin position="256"/>
        <end position="266"/>
    </location>
</feature>
<feature type="compositionally biased region" description="Polar residues" evidence="1">
    <location>
        <begin position="1"/>
        <end position="20"/>
    </location>
</feature>
<feature type="region of interest" description="Disordered" evidence="1">
    <location>
        <begin position="1"/>
        <end position="93"/>
    </location>
</feature>
<evidence type="ECO:0000313" key="2">
    <source>
        <dbReference type="EMBL" id="RWA08887.1"/>
    </source>
</evidence>
<comment type="caution">
    <text evidence="2">The sequence shown here is derived from an EMBL/GenBank/DDBJ whole genome shotgun (WGS) entry which is preliminary data.</text>
</comment>
<reference evidence="2 3" key="1">
    <citation type="submission" date="2018-12" db="EMBL/GenBank/DDBJ databases">
        <title>Draft genome sequence of Xylaria grammica IHI A82.</title>
        <authorList>
            <person name="Buettner E."/>
            <person name="Kellner H."/>
        </authorList>
    </citation>
    <scope>NUCLEOTIDE SEQUENCE [LARGE SCALE GENOMIC DNA]</scope>
    <source>
        <strain evidence="2 3">IHI A82</strain>
    </source>
</reference>
<accession>A0A439D3G2</accession>
<dbReference type="EMBL" id="RYZI01000179">
    <property type="protein sequence ID" value="RWA08887.1"/>
    <property type="molecule type" value="Genomic_DNA"/>
</dbReference>
<feature type="region of interest" description="Disordered" evidence="1">
    <location>
        <begin position="228"/>
        <end position="266"/>
    </location>
</feature>
<organism evidence="2 3">
    <name type="scientific">Xylaria grammica</name>
    <dbReference type="NCBI Taxonomy" id="363999"/>
    <lineage>
        <taxon>Eukaryota</taxon>
        <taxon>Fungi</taxon>
        <taxon>Dikarya</taxon>
        <taxon>Ascomycota</taxon>
        <taxon>Pezizomycotina</taxon>
        <taxon>Sordariomycetes</taxon>
        <taxon>Xylariomycetidae</taxon>
        <taxon>Xylariales</taxon>
        <taxon>Xylariaceae</taxon>
        <taxon>Xylaria</taxon>
    </lineage>
</organism>